<keyword evidence="3" id="KW-1185">Reference proteome</keyword>
<dbReference type="RefSeq" id="WP_203758268.1">
    <property type="nucleotide sequence ID" value="NZ_BONK01000017.1"/>
</dbReference>
<evidence type="ECO:0000313" key="2">
    <source>
        <dbReference type="EMBL" id="GIG23263.1"/>
    </source>
</evidence>
<sequence length="137" mass="14873">MPADMIGPSDPALPPQGAPEQPLVQVGDIVVSAHWVVTPNGPAPLAGSQWTVRDLSFPVQKTPTWAIVLAVVGFFFFLGLLFLLVKETRMEGYIEVTVRSGHLVHVTQIPRASPAGFQAFEQVRYAQQLAWQAGQQG</sequence>
<keyword evidence="1" id="KW-0472">Membrane</keyword>
<feature type="transmembrane region" description="Helical" evidence="1">
    <location>
        <begin position="65"/>
        <end position="85"/>
    </location>
</feature>
<comment type="caution">
    <text evidence="2">The sequence shown here is derived from an EMBL/GenBank/DDBJ whole genome shotgun (WGS) entry which is preliminary data.</text>
</comment>
<gene>
    <name evidence="2" type="ORF">Cch01nite_39870</name>
</gene>
<accession>A0A919P777</accession>
<keyword evidence="1" id="KW-1133">Transmembrane helix</keyword>
<dbReference type="AlphaFoldDB" id="A0A919P777"/>
<name>A0A919P777_9CELL</name>
<keyword evidence="1" id="KW-0812">Transmembrane</keyword>
<protein>
    <submittedName>
        <fullName evidence="2">Uncharacterized protein</fullName>
    </submittedName>
</protein>
<reference evidence="2" key="1">
    <citation type="submission" date="2021-01" db="EMBL/GenBank/DDBJ databases">
        <title>Whole genome shotgun sequence of Cellulomonas chitinilytica NBRC 110799.</title>
        <authorList>
            <person name="Komaki H."/>
            <person name="Tamura T."/>
        </authorList>
    </citation>
    <scope>NUCLEOTIDE SEQUENCE</scope>
    <source>
        <strain evidence="2">NBRC 110799</strain>
    </source>
</reference>
<dbReference type="EMBL" id="BONK01000017">
    <property type="protein sequence ID" value="GIG23263.1"/>
    <property type="molecule type" value="Genomic_DNA"/>
</dbReference>
<evidence type="ECO:0000313" key="3">
    <source>
        <dbReference type="Proteomes" id="UP000632740"/>
    </source>
</evidence>
<evidence type="ECO:0000256" key="1">
    <source>
        <dbReference type="SAM" id="Phobius"/>
    </source>
</evidence>
<proteinExistence type="predicted"/>
<dbReference type="Proteomes" id="UP000632740">
    <property type="component" value="Unassembled WGS sequence"/>
</dbReference>
<organism evidence="2 3">
    <name type="scientific">Cellulomonas chitinilytica</name>
    <dbReference type="NCBI Taxonomy" id="398759"/>
    <lineage>
        <taxon>Bacteria</taxon>
        <taxon>Bacillati</taxon>
        <taxon>Actinomycetota</taxon>
        <taxon>Actinomycetes</taxon>
        <taxon>Micrococcales</taxon>
        <taxon>Cellulomonadaceae</taxon>
        <taxon>Cellulomonas</taxon>
    </lineage>
</organism>